<dbReference type="Proteomes" id="UP000651085">
    <property type="component" value="Unassembled WGS sequence"/>
</dbReference>
<gene>
    <name evidence="1" type="ORF">H8744_13085</name>
</gene>
<comment type="caution">
    <text evidence="1">The sequence shown here is derived from an EMBL/GenBank/DDBJ whole genome shotgun (WGS) entry which is preliminary data.</text>
</comment>
<name>A0A926F980_9BACT</name>
<dbReference type="RefSeq" id="WP_262435261.1">
    <property type="nucleotide sequence ID" value="NZ_JACRTF010000001.1"/>
</dbReference>
<organism evidence="1 2">
    <name type="scientific">Jilunia laotingensis</name>
    <dbReference type="NCBI Taxonomy" id="2763675"/>
    <lineage>
        <taxon>Bacteria</taxon>
        <taxon>Pseudomonadati</taxon>
        <taxon>Bacteroidota</taxon>
        <taxon>Bacteroidia</taxon>
        <taxon>Bacteroidales</taxon>
        <taxon>Bacteroidaceae</taxon>
        <taxon>Jilunia</taxon>
    </lineage>
</organism>
<proteinExistence type="predicted"/>
<accession>A0A926F980</accession>
<protein>
    <submittedName>
        <fullName evidence="1">Uncharacterized protein</fullName>
    </submittedName>
</protein>
<dbReference type="EMBL" id="JACRTF010000001">
    <property type="protein sequence ID" value="MBC8594160.1"/>
    <property type="molecule type" value="Genomic_DNA"/>
</dbReference>
<evidence type="ECO:0000313" key="1">
    <source>
        <dbReference type="EMBL" id="MBC8594160.1"/>
    </source>
</evidence>
<reference evidence="1" key="1">
    <citation type="submission" date="2020-08" db="EMBL/GenBank/DDBJ databases">
        <title>Genome public.</title>
        <authorList>
            <person name="Liu C."/>
            <person name="Sun Q."/>
        </authorList>
    </citation>
    <scope>NUCLEOTIDE SEQUENCE</scope>
    <source>
        <strain evidence="1">N12</strain>
    </source>
</reference>
<dbReference type="AlphaFoldDB" id="A0A926F980"/>
<keyword evidence="2" id="KW-1185">Reference proteome</keyword>
<sequence>MYMFNSETWGCKTSYLNCLHLFCSDCPVGRTALDMSIKGFTAHLQAIEEQSVSKAGEYRYVTRLNR</sequence>
<evidence type="ECO:0000313" key="2">
    <source>
        <dbReference type="Proteomes" id="UP000651085"/>
    </source>
</evidence>